<evidence type="ECO:0000256" key="2">
    <source>
        <dbReference type="ARBA" id="ARBA00022692"/>
    </source>
</evidence>
<sequence>MSYLFRLEFRISRFSYPLARIAQTCGVYLTLFVSVHRYLGVCHPFRAKRWITGKPVKYVIFGSVVFSFVINATTWLELTVVPCYSIQFRRLSRHIQLTELQMNYTYGVVMKVITYTLVMFVVPFLTLIIVNSRMILALKRSSNMRALHTSRKSLLSKRNSSQKNNQNEVALILNSSSYTTTNVQFPSTNFTNFRPIATRMAKPMTNFHSSARDSSVTLMLLAIVAMFLTCNGLAFCNNIIEILIFVDKIDSSEKESAFERSVEIANILVSLNSSTSIFIYLIFSSKYRHIVKEYLGLKNAHKAYEGALTAAAVAVRHTFEYPFFTRDEIPPSGCLPTSTRFRLPTGLRFTASAQQH</sequence>
<evidence type="ECO:0000313" key="8">
    <source>
        <dbReference type="WBParaSite" id="sdigi.contig101.g4343.t1"/>
    </source>
</evidence>
<name>A0A915PG58_9BILA</name>
<keyword evidence="7" id="KW-1185">Reference proteome</keyword>
<evidence type="ECO:0000256" key="1">
    <source>
        <dbReference type="ARBA" id="ARBA00004370"/>
    </source>
</evidence>
<dbReference type="GO" id="GO:0004930">
    <property type="term" value="F:G protein-coupled receptor activity"/>
    <property type="evidence" value="ECO:0007669"/>
    <property type="project" value="InterPro"/>
</dbReference>
<dbReference type="PANTHER" id="PTHR46641:SF7">
    <property type="entry name" value="G-PROTEIN COUPLED RECEPTORS FAMILY 1 PROFILE DOMAIN-CONTAINING PROTEIN"/>
    <property type="match status" value="1"/>
</dbReference>
<feature type="transmembrane region" description="Helical" evidence="5">
    <location>
        <begin position="218"/>
        <end position="244"/>
    </location>
</feature>
<feature type="transmembrane region" description="Helical" evidence="5">
    <location>
        <begin position="20"/>
        <end position="38"/>
    </location>
</feature>
<dbReference type="InterPro" id="IPR052954">
    <property type="entry name" value="GPCR-Ligand_Int"/>
</dbReference>
<feature type="transmembrane region" description="Helical" evidence="5">
    <location>
        <begin position="58"/>
        <end position="76"/>
    </location>
</feature>
<dbReference type="GO" id="GO:0016020">
    <property type="term" value="C:membrane"/>
    <property type="evidence" value="ECO:0007669"/>
    <property type="project" value="UniProtKB-SubCell"/>
</dbReference>
<dbReference type="AlphaFoldDB" id="A0A915PG58"/>
<proteinExistence type="predicted"/>
<accession>A0A915PG58</accession>
<dbReference type="Proteomes" id="UP000887581">
    <property type="component" value="Unplaced"/>
</dbReference>
<dbReference type="WBParaSite" id="sdigi.contig101.g4343.t1">
    <property type="protein sequence ID" value="sdigi.contig101.g4343.t1"/>
    <property type="gene ID" value="sdigi.contig101.g4343"/>
</dbReference>
<dbReference type="Pfam" id="PF00001">
    <property type="entry name" value="7tm_1"/>
    <property type="match status" value="1"/>
</dbReference>
<reference evidence="8" key="1">
    <citation type="submission" date="2022-11" db="UniProtKB">
        <authorList>
            <consortium name="WormBaseParasite"/>
        </authorList>
    </citation>
    <scope>IDENTIFICATION</scope>
</reference>
<organism evidence="7 8">
    <name type="scientific">Setaria digitata</name>
    <dbReference type="NCBI Taxonomy" id="48799"/>
    <lineage>
        <taxon>Eukaryota</taxon>
        <taxon>Metazoa</taxon>
        <taxon>Ecdysozoa</taxon>
        <taxon>Nematoda</taxon>
        <taxon>Chromadorea</taxon>
        <taxon>Rhabditida</taxon>
        <taxon>Spirurina</taxon>
        <taxon>Spiruromorpha</taxon>
        <taxon>Filarioidea</taxon>
        <taxon>Setariidae</taxon>
        <taxon>Setaria</taxon>
    </lineage>
</organism>
<evidence type="ECO:0000256" key="3">
    <source>
        <dbReference type="ARBA" id="ARBA00022989"/>
    </source>
</evidence>
<dbReference type="Gene3D" id="1.20.1070.10">
    <property type="entry name" value="Rhodopsin 7-helix transmembrane proteins"/>
    <property type="match status" value="1"/>
</dbReference>
<dbReference type="CDD" id="cd14978">
    <property type="entry name" value="7tmA_FMRFamide_R-like"/>
    <property type="match status" value="1"/>
</dbReference>
<feature type="transmembrane region" description="Helical" evidence="5">
    <location>
        <begin position="264"/>
        <end position="283"/>
    </location>
</feature>
<evidence type="ECO:0000256" key="5">
    <source>
        <dbReference type="SAM" id="Phobius"/>
    </source>
</evidence>
<dbReference type="InterPro" id="IPR017452">
    <property type="entry name" value="GPCR_Rhodpsn_7TM"/>
</dbReference>
<dbReference type="PROSITE" id="PS50262">
    <property type="entry name" value="G_PROTEIN_RECEP_F1_2"/>
    <property type="match status" value="1"/>
</dbReference>
<protein>
    <submittedName>
        <fullName evidence="8">G-protein coupled receptors family 1 profile domain-containing protein</fullName>
    </submittedName>
</protein>
<keyword evidence="4 5" id="KW-0472">Membrane</keyword>
<evidence type="ECO:0000313" key="7">
    <source>
        <dbReference type="Proteomes" id="UP000887581"/>
    </source>
</evidence>
<comment type="subcellular location">
    <subcellularLocation>
        <location evidence="1">Membrane</location>
    </subcellularLocation>
</comment>
<evidence type="ECO:0000259" key="6">
    <source>
        <dbReference type="PROSITE" id="PS50262"/>
    </source>
</evidence>
<feature type="domain" description="G-protein coupled receptors family 1 profile" evidence="6">
    <location>
        <begin position="1"/>
        <end position="280"/>
    </location>
</feature>
<keyword evidence="3 5" id="KW-1133">Transmembrane helix</keyword>
<keyword evidence="2 5" id="KW-0812">Transmembrane</keyword>
<feature type="transmembrane region" description="Helical" evidence="5">
    <location>
        <begin position="112"/>
        <end position="136"/>
    </location>
</feature>
<dbReference type="PRINTS" id="PR00237">
    <property type="entry name" value="GPCRRHODOPSN"/>
</dbReference>
<dbReference type="SUPFAM" id="SSF81321">
    <property type="entry name" value="Family A G protein-coupled receptor-like"/>
    <property type="match status" value="1"/>
</dbReference>
<dbReference type="PANTHER" id="PTHR46641">
    <property type="entry name" value="FMRFAMIDE RECEPTOR-RELATED"/>
    <property type="match status" value="1"/>
</dbReference>
<evidence type="ECO:0000256" key="4">
    <source>
        <dbReference type="ARBA" id="ARBA00023136"/>
    </source>
</evidence>
<dbReference type="InterPro" id="IPR000276">
    <property type="entry name" value="GPCR_Rhodpsn"/>
</dbReference>